<comment type="caution">
    <text evidence="2">The sequence shown here is derived from an EMBL/GenBank/DDBJ whole genome shotgun (WGS) entry which is preliminary data.</text>
</comment>
<feature type="domain" description="Antitoxin SocA-like Panacea" evidence="1">
    <location>
        <begin position="28"/>
        <end position="137"/>
    </location>
</feature>
<dbReference type="Pfam" id="PF13274">
    <property type="entry name" value="SocA_Panacea"/>
    <property type="match status" value="1"/>
</dbReference>
<sequence length="171" mass="20028">MRINALSVANYFIELAQRDEVSITQLGLMKRVYIAHGFSLALLNFSLLDSRFDDVEAWKYGPVIPSVYHSFKCYRNGPITDKTIIVEWDEHSHTENYVFPDLNDNRARMIVEMVWDRYKGYTDSEMVTLTHKEGTPWALCYEEGMNNKIPDSYTKLYYTKFVNNIVESSKK</sequence>
<dbReference type="EMBL" id="NFII01000026">
    <property type="protein sequence ID" value="OUN97753.1"/>
    <property type="molecule type" value="Genomic_DNA"/>
</dbReference>
<protein>
    <recommendedName>
        <fullName evidence="1">Antitoxin SocA-like Panacea domain-containing protein</fullName>
    </recommendedName>
</protein>
<organism evidence="2 3">
    <name type="scientific">Bacteroides clarus</name>
    <dbReference type="NCBI Taxonomy" id="626929"/>
    <lineage>
        <taxon>Bacteria</taxon>
        <taxon>Pseudomonadati</taxon>
        <taxon>Bacteroidota</taxon>
        <taxon>Bacteroidia</taxon>
        <taxon>Bacteroidales</taxon>
        <taxon>Bacteroidaceae</taxon>
        <taxon>Bacteroides</taxon>
    </lineage>
</organism>
<evidence type="ECO:0000313" key="2">
    <source>
        <dbReference type="EMBL" id="OUN97753.1"/>
    </source>
</evidence>
<dbReference type="AlphaFoldDB" id="A0A1Y3YIS7"/>
<name>A0A1Y3YIS7_9BACE</name>
<evidence type="ECO:0000259" key="1">
    <source>
        <dbReference type="Pfam" id="PF13274"/>
    </source>
</evidence>
<accession>A0A1Y3YIS7</accession>
<proteinExistence type="predicted"/>
<dbReference type="Proteomes" id="UP000195386">
    <property type="component" value="Unassembled WGS sequence"/>
</dbReference>
<gene>
    <name evidence="2" type="ORF">B5F97_17375</name>
</gene>
<dbReference type="InterPro" id="IPR025272">
    <property type="entry name" value="SocA_Panacea"/>
</dbReference>
<evidence type="ECO:0000313" key="3">
    <source>
        <dbReference type="Proteomes" id="UP000195386"/>
    </source>
</evidence>
<reference evidence="3" key="1">
    <citation type="submission" date="2017-04" db="EMBL/GenBank/DDBJ databases">
        <title>Function of individual gut microbiota members based on whole genome sequencing of pure cultures obtained from chicken caecum.</title>
        <authorList>
            <person name="Medvecky M."/>
            <person name="Cejkova D."/>
            <person name="Polansky O."/>
            <person name="Karasova D."/>
            <person name="Kubasova T."/>
            <person name="Cizek A."/>
            <person name="Rychlik I."/>
        </authorList>
    </citation>
    <scope>NUCLEOTIDE SEQUENCE [LARGE SCALE GENOMIC DNA]</scope>
    <source>
        <strain evidence="3">An43</strain>
    </source>
</reference>